<dbReference type="GO" id="GO:0006814">
    <property type="term" value="P:sodium ion transport"/>
    <property type="evidence" value="ECO:0007669"/>
    <property type="project" value="InterPro"/>
</dbReference>
<proteinExistence type="predicted"/>
<dbReference type="InterPro" id="IPR008703">
    <property type="entry name" value="NqrA"/>
</dbReference>
<feature type="domain" description="NqrA second alpha/beta" evidence="2">
    <location>
        <begin position="4"/>
        <end position="57"/>
    </location>
</feature>
<dbReference type="Pfam" id="PF24836">
    <property type="entry name" value="NQRA_2nd"/>
    <property type="match status" value="1"/>
</dbReference>
<dbReference type="InterPro" id="IPR022615">
    <property type="entry name" value="NqrA_C_domain"/>
</dbReference>
<comment type="caution">
    <text evidence="3">The sequence shown here is derived from an EMBL/GenBank/DDBJ whole genome shotgun (WGS) entry which is preliminary data.</text>
</comment>
<dbReference type="AlphaFoldDB" id="A0A644XTJ6"/>
<evidence type="ECO:0000313" key="3">
    <source>
        <dbReference type="EMBL" id="MPM19540.1"/>
    </source>
</evidence>
<dbReference type="Pfam" id="PF11973">
    <property type="entry name" value="NQRA_SLBB"/>
    <property type="match status" value="1"/>
</dbReference>
<evidence type="ECO:0000259" key="2">
    <source>
        <dbReference type="Pfam" id="PF24836"/>
    </source>
</evidence>
<dbReference type="PANTHER" id="PTHR37839:SF1">
    <property type="entry name" value="NA(+)-TRANSLOCATING NADH-QUINONE REDUCTASE SUBUNIT A"/>
    <property type="match status" value="1"/>
</dbReference>
<dbReference type="EMBL" id="VSSQ01003196">
    <property type="protein sequence ID" value="MPM19540.1"/>
    <property type="molecule type" value="Genomic_DNA"/>
</dbReference>
<evidence type="ECO:0000259" key="1">
    <source>
        <dbReference type="Pfam" id="PF11973"/>
    </source>
</evidence>
<reference evidence="3" key="1">
    <citation type="submission" date="2019-08" db="EMBL/GenBank/DDBJ databases">
        <authorList>
            <person name="Kucharzyk K."/>
            <person name="Murdoch R.W."/>
            <person name="Higgins S."/>
            <person name="Loffler F."/>
        </authorList>
    </citation>
    <scope>NUCLEOTIDE SEQUENCE</scope>
</reference>
<dbReference type="GO" id="GO:0016655">
    <property type="term" value="F:oxidoreductase activity, acting on NAD(P)H, quinone or similar compound as acceptor"/>
    <property type="evidence" value="ECO:0007669"/>
    <property type="project" value="InterPro"/>
</dbReference>
<gene>
    <name evidence="3" type="primary">nqrA_6</name>
    <name evidence="3" type="ORF">SDC9_65966</name>
</gene>
<accession>A0A644XTJ6</accession>
<feature type="domain" description="Na(+)-translocating NADH-quinone reductase subunit A C-terminal" evidence="1">
    <location>
        <begin position="65"/>
        <end position="112"/>
    </location>
</feature>
<dbReference type="PANTHER" id="PTHR37839">
    <property type="entry name" value="NA(+)-TRANSLOCATING NADH-QUINONE REDUCTASE SUBUNIT A"/>
    <property type="match status" value="1"/>
</dbReference>
<organism evidence="3">
    <name type="scientific">bioreactor metagenome</name>
    <dbReference type="NCBI Taxonomy" id="1076179"/>
    <lineage>
        <taxon>unclassified sequences</taxon>
        <taxon>metagenomes</taxon>
        <taxon>ecological metagenomes</taxon>
    </lineage>
</organism>
<sequence length="249" mass="27835">MVYAAVKDAELHLFSGPHPSGNVGVQIHHIAPVNKGETVWYCSPQDVIAIGKLFITGYRDITRFVTFAGSELKDAYMVEIPAESSLEWLLAGNVKQDNVRVISGNVLTGTNVGKQGFLGFYDTMVTVIPEGDYFDFFGWATPGFNKHSASRTFTAFLTPKRKFRLDTNYHGGERAFVLSDQYDKVFPFDILPVYLLKAILAGDVEKMEQLGIYEVAEEDFALCEYVCTSKIETQQIVRDGIDLMITEMS</sequence>
<dbReference type="InterPro" id="IPR056148">
    <property type="entry name" value="NQRA_2nd"/>
</dbReference>
<name>A0A644XTJ6_9ZZZZ</name>
<protein>
    <submittedName>
        <fullName evidence="3">Na(+)-translocating NADH-quinone reductase subunit A</fullName>
    </submittedName>
</protein>